<keyword evidence="10" id="KW-1015">Disulfide bond</keyword>
<proteinExistence type="inferred from homology"/>
<evidence type="ECO:0000313" key="15">
    <source>
        <dbReference type="Proteomes" id="UP000242219"/>
    </source>
</evidence>
<comment type="similarity">
    <text evidence="3">Belongs to the ferredoxin thioredoxin reductase beta subunit family.</text>
</comment>
<evidence type="ECO:0000256" key="12">
    <source>
        <dbReference type="ARBA" id="ARBA00030295"/>
    </source>
</evidence>
<dbReference type="Proteomes" id="UP000242219">
    <property type="component" value="Unassembled WGS sequence"/>
</dbReference>
<comment type="function">
    <text evidence="2">Catalytic subunit of the ferredoxin-thioredoxin reductase (FTR), which catalyzes the two-electron reduction of thioredoxins by the electrons provided by reduced ferredoxin.</text>
</comment>
<dbReference type="EC" id="1.8.7.2" evidence="4"/>
<evidence type="ECO:0000256" key="8">
    <source>
        <dbReference type="ARBA" id="ARBA00023004"/>
    </source>
</evidence>
<evidence type="ECO:0000256" key="4">
    <source>
        <dbReference type="ARBA" id="ARBA00012358"/>
    </source>
</evidence>
<dbReference type="RefSeq" id="WP_070067633.1">
    <property type="nucleotide sequence ID" value="NZ_MJUW02000101.1"/>
</dbReference>
<dbReference type="SUPFAM" id="SSF57662">
    <property type="entry name" value="Ferredoxin thioredoxin reductase (FTR), catalytic beta chain"/>
    <property type="match status" value="1"/>
</dbReference>
<sequence length="103" mass="12045">MNDNQRQEETNIWKILNEYATHSPCRLNPDEKIVERVVKGLTMRKIKFGYAYCPCRFVTGDTEKDRKIICPCVYHIDEIARDGECHCNLFVGANYQTKNEKGE</sequence>
<keyword evidence="6" id="KW-0479">Metal-binding</keyword>
<evidence type="ECO:0000256" key="5">
    <source>
        <dbReference type="ARBA" id="ARBA00022485"/>
    </source>
</evidence>
<keyword evidence="5" id="KW-0004">4Fe-4S</keyword>
<dbReference type="EMBL" id="MJUW02000101">
    <property type="protein sequence ID" value="OQD45187.1"/>
    <property type="molecule type" value="Genomic_DNA"/>
</dbReference>
<evidence type="ECO:0000256" key="3">
    <source>
        <dbReference type="ARBA" id="ARBA00007941"/>
    </source>
</evidence>
<comment type="cofactor">
    <cofactor evidence="1">
        <name>[4Fe-4S] cluster</name>
        <dbReference type="ChEBI" id="CHEBI:49883"/>
    </cofactor>
</comment>
<name>A0A1V6LYJ0_9BACT</name>
<evidence type="ECO:0000313" key="14">
    <source>
        <dbReference type="EMBL" id="OQD45187.1"/>
    </source>
</evidence>
<comment type="caution">
    <text evidence="14">The sequence shown here is derived from an EMBL/GenBank/DDBJ whole genome shotgun (WGS) entry which is preliminary data.</text>
</comment>
<dbReference type="PANTHER" id="PTHR35113">
    <property type="entry name" value="FERREDOXIN-THIOREDOXIN REDUCTASE CATALYTIC CHAIN, CHLOROPLASTIC"/>
    <property type="match status" value="1"/>
</dbReference>
<protein>
    <recommendedName>
        <fullName evidence="4">ferredoxin:thioredoxin reductase</fullName>
        <ecNumber evidence="4">1.8.7.2</ecNumber>
    </recommendedName>
    <alternativeName>
        <fullName evidence="12">Ferredoxin-thioredoxin reductase subunit B</fullName>
    </alternativeName>
</protein>
<gene>
    <name evidence="14" type="ORF">BIY37_09745</name>
</gene>
<reference evidence="14 15" key="1">
    <citation type="journal article" date="2016" name="Genome Announc.">
        <title>Draft Genome Sequence of the Anaerobic Ammonium-Oxidizing Bacterium 'Candidatus Brocadia sp. 40'.</title>
        <authorList>
            <person name="Ali M."/>
            <person name="Haroon M.F."/>
            <person name="Narita Y."/>
            <person name="Zhang L."/>
            <person name="Rangel Shaw D."/>
            <person name="Okabe S."/>
            <person name="Saikaly P.E."/>
        </authorList>
    </citation>
    <scope>NUCLEOTIDE SEQUENCE [LARGE SCALE GENOMIC DNA]</scope>
    <source>
        <strain evidence="14 15">40</strain>
    </source>
</reference>
<dbReference type="InterPro" id="IPR004209">
    <property type="entry name" value="FTR_bsu"/>
</dbReference>
<accession>A0A1V6LYJ0</accession>
<keyword evidence="15" id="KW-1185">Reference proteome</keyword>
<evidence type="ECO:0000256" key="1">
    <source>
        <dbReference type="ARBA" id="ARBA00001966"/>
    </source>
</evidence>
<dbReference type="GO" id="GO:0051539">
    <property type="term" value="F:4 iron, 4 sulfur cluster binding"/>
    <property type="evidence" value="ECO:0007669"/>
    <property type="project" value="UniProtKB-KW"/>
</dbReference>
<dbReference type="GO" id="GO:0046872">
    <property type="term" value="F:metal ion binding"/>
    <property type="evidence" value="ECO:0007669"/>
    <property type="project" value="UniProtKB-KW"/>
</dbReference>
<evidence type="ECO:0000256" key="9">
    <source>
        <dbReference type="ARBA" id="ARBA00023014"/>
    </source>
</evidence>
<dbReference type="Gene3D" id="3.90.460.10">
    <property type="entry name" value="Ferredoxin thioredoxin reductase catalytic beta subunit"/>
    <property type="match status" value="1"/>
</dbReference>
<dbReference type="AlphaFoldDB" id="A0A1V6LYJ0"/>
<dbReference type="PANTHER" id="PTHR35113:SF1">
    <property type="entry name" value="FERREDOXIN-THIOREDOXIN REDUCTASE CATALYTIC CHAIN, CHLOROPLASTIC"/>
    <property type="match status" value="1"/>
</dbReference>
<evidence type="ECO:0000256" key="2">
    <source>
        <dbReference type="ARBA" id="ARBA00003945"/>
    </source>
</evidence>
<evidence type="ECO:0000256" key="6">
    <source>
        <dbReference type="ARBA" id="ARBA00022723"/>
    </source>
</evidence>
<comment type="subunit">
    <text evidence="11">Heterodimer of subunit A (variable subunit) and subunit B (catalytic subunit). Heterodimeric FTR forms a complex with ferredoxin and thioredoxin.</text>
</comment>
<keyword evidence="7" id="KW-0560">Oxidoreductase</keyword>
<keyword evidence="9" id="KW-0411">Iron-sulfur</keyword>
<dbReference type="GO" id="GO:0016730">
    <property type="term" value="F:oxidoreductase activity, acting on iron-sulfur proteins as donors"/>
    <property type="evidence" value="ECO:0007669"/>
    <property type="project" value="InterPro"/>
</dbReference>
<organism evidence="14 15">
    <name type="scientific">Candidatus Brocadia sapporoensis</name>
    <dbReference type="NCBI Taxonomy" id="392547"/>
    <lineage>
        <taxon>Bacteria</taxon>
        <taxon>Pseudomonadati</taxon>
        <taxon>Planctomycetota</taxon>
        <taxon>Candidatus Brocadiia</taxon>
        <taxon>Candidatus Brocadiales</taxon>
        <taxon>Candidatus Brocadiaceae</taxon>
        <taxon>Candidatus Brocadia</taxon>
    </lineage>
</organism>
<evidence type="ECO:0000256" key="13">
    <source>
        <dbReference type="ARBA" id="ARBA00048150"/>
    </source>
</evidence>
<dbReference type="Pfam" id="PF02943">
    <property type="entry name" value="FeThRed_B"/>
    <property type="match status" value="1"/>
</dbReference>
<comment type="catalytic activity">
    <reaction evidence="13">
        <text>[thioredoxin]-disulfide + 2 reduced [2Fe-2S]-[ferredoxin] + 2 H(+) = [thioredoxin]-dithiol + 2 oxidized [2Fe-2S]-[ferredoxin]</text>
        <dbReference type="Rhea" id="RHEA:42336"/>
        <dbReference type="Rhea" id="RHEA-COMP:10000"/>
        <dbReference type="Rhea" id="RHEA-COMP:10001"/>
        <dbReference type="Rhea" id="RHEA-COMP:10698"/>
        <dbReference type="Rhea" id="RHEA-COMP:10700"/>
        <dbReference type="ChEBI" id="CHEBI:15378"/>
        <dbReference type="ChEBI" id="CHEBI:29950"/>
        <dbReference type="ChEBI" id="CHEBI:33737"/>
        <dbReference type="ChEBI" id="CHEBI:33738"/>
        <dbReference type="ChEBI" id="CHEBI:50058"/>
        <dbReference type="EC" id="1.8.7.2"/>
    </reaction>
</comment>
<keyword evidence="8" id="KW-0408">Iron</keyword>
<evidence type="ECO:0000256" key="7">
    <source>
        <dbReference type="ARBA" id="ARBA00023002"/>
    </source>
</evidence>
<dbReference type="InterPro" id="IPR036644">
    <property type="entry name" value="FTR_bsu_sf"/>
</dbReference>
<evidence type="ECO:0000256" key="11">
    <source>
        <dbReference type="ARBA" id="ARBA00026011"/>
    </source>
</evidence>
<evidence type="ECO:0000256" key="10">
    <source>
        <dbReference type="ARBA" id="ARBA00023157"/>
    </source>
</evidence>